<dbReference type="PANTHER" id="PTHR11749">
    <property type="entry name" value="RIBULOSE-5-PHOSPHATE-3-EPIMERASE"/>
    <property type="match status" value="1"/>
</dbReference>
<gene>
    <name evidence="10" type="primary">rpe</name>
    <name evidence="15" type="ORF">SAMN06296036_101287</name>
</gene>
<dbReference type="EMBL" id="FWZT01000001">
    <property type="protein sequence ID" value="SME89682.1"/>
    <property type="molecule type" value="Genomic_DNA"/>
</dbReference>
<dbReference type="STRING" id="1513793.SAMN06296036_101287"/>
<feature type="binding site" evidence="10 13">
    <location>
        <position position="36"/>
    </location>
    <ligand>
        <name>a divalent metal cation</name>
        <dbReference type="ChEBI" id="CHEBI:60240"/>
    </ligand>
</feature>
<dbReference type="AlphaFoldDB" id="A0A1Y6B3J0"/>
<keyword evidence="13" id="KW-0170">Cobalt</keyword>
<evidence type="ECO:0000313" key="16">
    <source>
        <dbReference type="Proteomes" id="UP000192907"/>
    </source>
</evidence>
<keyword evidence="10 11" id="KW-0119">Carbohydrate metabolism</keyword>
<evidence type="ECO:0000256" key="8">
    <source>
        <dbReference type="ARBA" id="ARBA00022723"/>
    </source>
</evidence>
<dbReference type="HAMAP" id="MF_02227">
    <property type="entry name" value="RPE"/>
    <property type="match status" value="1"/>
</dbReference>
<comment type="cofactor">
    <cofactor evidence="5">
        <name>Fe(2+)</name>
        <dbReference type="ChEBI" id="CHEBI:29033"/>
    </cofactor>
</comment>
<comment type="cofactor">
    <cofactor evidence="2">
        <name>Mn(2+)</name>
        <dbReference type="ChEBI" id="CHEBI:29035"/>
    </cofactor>
</comment>
<dbReference type="InterPro" id="IPR013785">
    <property type="entry name" value="Aldolase_TIM"/>
</dbReference>
<comment type="cofactor">
    <cofactor evidence="10 13">
        <name>a divalent metal cation</name>
        <dbReference type="ChEBI" id="CHEBI:60240"/>
    </cofactor>
    <text evidence="10 13">Binds 1 divalent metal cation per subunit.</text>
</comment>
<dbReference type="GO" id="GO:0005737">
    <property type="term" value="C:cytoplasm"/>
    <property type="evidence" value="ECO:0007669"/>
    <property type="project" value="UniProtKB-ARBA"/>
</dbReference>
<evidence type="ECO:0000313" key="15">
    <source>
        <dbReference type="EMBL" id="SME89682.1"/>
    </source>
</evidence>
<dbReference type="Pfam" id="PF00834">
    <property type="entry name" value="Ribul_P_3_epim"/>
    <property type="match status" value="1"/>
</dbReference>
<dbReference type="FunFam" id="3.20.20.70:FF:000004">
    <property type="entry name" value="Ribulose-phosphate 3-epimerase"/>
    <property type="match status" value="1"/>
</dbReference>
<dbReference type="NCBIfam" id="NF004076">
    <property type="entry name" value="PRK05581.1-4"/>
    <property type="match status" value="1"/>
</dbReference>
<accession>A0A1Y6B3J0</accession>
<dbReference type="NCBIfam" id="TIGR01163">
    <property type="entry name" value="rpe"/>
    <property type="match status" value="1"/>
</dbReference>
<proteinExistence type="inferred from homology"/>
<dbReference type="Proteomes" id="UP000192907">
    <property type="component" value="Unassembled WGS sequence"/>
</dbReference>
<comment type="pathway">
    <text evidence="10">Carbohydrate degradation.</text>
</comment>
<dbReference type="PROSITE" id="PS01086">
    <property type="entry name" value="RIBUL_P_3_EPIMER_2"/>
    <property type="match status" value="1"/>
</dbReference>
<dbReference type="InterPro" id="IPR026019">
    <property type="entry name" value="Ribul_P_3_epim"/>
</dbReference>
<dbReference type="PIRSF" id="PIRSF001461">
    <property type="entry name" value="RPE"/>
    <property type="match status" value="1"/>
</dbReference>
<feature type="binding site" evidence="10 13">
    <location>
        <position position="69"/>
    </location>
    <ligand>
        <name>a divalent metal cation</name>
        <dbReference type="ChEBI" id="CHEBI:60240"/>
    </ligand>
</feature>
<dbReference type="RefSeq" id="WP_132314591.1">
    <property type="nucleotide sequence ID" value="NZ_FWZT01000001.1"/>
</dbReference>
<dbReference type="Gene3D" id="3.20.20.70">
    <property type="entry name" value="Aldolase class I"/>
    <property type="match status" value="1"/>
</dbReference>
<comment type="caution">
    <text evidence="10">Lacks conserved residue(s) required for the propagation of feature annotation.</text>
</comment>
<feature type="active site" description="Proton acceptor" evidence="10 12">
    <location>
        <position position="38"/>
    </location>
</feature>
<dbReference type="GO" id="GO:0019323">
    <property type="term" value="P:pentose catabolic process"/>
    <property type="evidence" value="ECO:0007669"/>
    <property type="project" value="UniProtKB-UniRule"/>
</dbReference>
<keyword evidence="8 10" id="KW-0479">Metal-binding</keyword>
<evidence type="ECO:0000256" key="10">
    <source>
        <dbReference type="HAMAP-Rule" id="MF_02227"/>
    </source>
</evidence>
<keyword evidence="16" id="KW-1185">Reference proteome</keyword>
<keyword evidence="9 10" id="KW-0413">Isomerase</keyword>
<evidence type="ECO:0000256" key="5">
    <source>
        <dbReference type="ARBA" id="ARBA00001954"/>
    </source>
</evidence>
<reference evidence="16" key="1">
    <citation type="submission" date="2017-04" db="EMBL/GenBank/DDBJ databases">
        <authorList>
            <person name="Varghese N."/>
            <person name="Submissions S."/>
        </authorList>
    </citation>
    <scope>NUCLEOTIDE SEQUENCE [LARGE SCALE GENOMIC DNA]</scope>
    <source>
        <strain evidence="16">RKEM611</strain>
    </source>
</reference>
<name>A0A1Y6B3J0_9BACT</name>
<feature type="binding site" evidence="10 14">
    <location>
        <position position="69"/>
    </location>
    <ligand>
        <name>substrate</name>
    </ligand>
</feature>
<feature type="active site" description="Proton donor" evidence="10 12">
    <location>
        <position position="178"/>
    </location>
</feature>
<dbReference type="EC" id="5.1.3.1" evidence="7 10"/>
<evidence type="ECO:0000256" key="9">
    <source>
        <dbReference type="ARBA" id="ARBA00023235"/>
    </source>
</evidence>
<dbReference type="GO" id="GO:0046872">
    <property type="term" value="F:metal ion binding"/>
    <property type="evidence" value="ECO:0007669"/>
    <property type="project" value="UniProtKB-UniRule"/>
</dbReference>
<feature type="binding site" evidence="14">
    <location>
        <begin position="200"/>
        <end position="201"/>
    </location>
    <ligand>
        <name>substrate</name>
    </ligand>
</feature>
<evidence type="ECO:0000256" key="3">
    <source>
        <dbReference type="ARBA" id="ARBA00001941"/>
    </source>
</evidence>
<comment type="function">
    <text evidence="10">Catalyzes the reversible epimerization of D-ribulose 5-phosphate to D-xylulose 5-phosphate.</text>
</comment>
<dbReference type="InterPro" id="IPR011060">
    <property type="entry name" value="RibuloseP-bd_barrel"/>
</dbReference>
<evidence type="ECO:0000256" key="11">
    <source>
        <dbReference type="PIRNR" id="PIRNR001461"/>
    </source>
</evidence>
<evidence type="ECO:0000256" key="4">
    <source>
        <dbReference type="ARBA" id="ARBA00001947"/>
    </source>
</evidence>
<organism evidence="15 16">
    <name type="scientific">Pseudobacteriovorax antillogorgiicola</name>
    <dbReference type="NCBI Taxonomy" id="1513793"/>
    <lineage>
        <taxon>Bacteria</taxon>
        <taxon>Pseudomonadati</taxon>
        <taxon>Bdellovibrionota</taxon>
        <taxon>Oligoflexia</taxon>
        <taxon>Oligoflexales</taxon>
        <taxon>Pseudobacteriovoracaceae</taxon>
        <taxon>Pseudobacteriovorax</taxon>
    </lineage>
</organism>
<protein>
    <recommendedName>
        <fullName evidence="7 10">Ribulose-phosphate 3-epimerase</fullName>
        <ecNumber evidence="7 10">5.1.3.1</ecNumber>
    </recommendedName>
</protein>
<feature type="binding site" evidence="14">
    <location>
        <position position="180"/>
    </location>
    <ligand>
        <name>substrate</name>
    </ligand>
</feature>
<evidence type="ECO:0000256" key="2">
    <source>
        <dbReference type="ARBA" id="ARBA00001936"/>
    </source>
</evidence>
<keyword evidence="13" id="KW-0464">Manganese</keyword>
<evidence type="ECO:0000256" key="7">
    <source>
        <dbReference type="ARBA" id="ARBA00013188"/>
    </source>
</evidence>
<feature type="binding site" evidence="10 13">
    <location>
        <position position="38"/>
    </location>
    <ligand>
        <name>a divalent metal cation</name>
        <dbReference type="ChEBI" id="CHEBI:60240"/>
    </ligand>
</feature>
<evidence type="ECO:0000256" key="6">
    <source>
        <dbReference type="ARBA" id="ARBA00009541"/>
    </source>
</evidence>
<dbReference type="OrthoDB" id="5292082at2"/>
<feature type="binding site" evidence="10 14">
    <location>
        <begin position="145"/>
        <end position="148"/>
    </location>
    <ligand>
        <name>substrate</name>
    </ligand>
</feature>
<dbReference type="SUPFAM" id="SSF51366">
    <property type="entry name" value="Ribulose-phoshate binding barrel"/>
    <property type="match status" value="1"/>
</dbReference>
<feature type="binding site" evidence="10">
    <location>
        <begin position="178"/>
        <end position="180"/>
    </location>
    <ligand>
        <name>substrate</name>
    </ligand>
</feature>
<comment type="catalytic activity">
    <reaction evidence="1 10 11">
        <text>D-ribulose 5-phosphate = D-xylulose 5-phosphate</text>
        <dbReference type="Rhea" id="RHEA:13677"/>
        <dbReference type="ChEBI" id="CHEBI:57737"/>
        <dbReference type="ChEBI" id="CHEBI:58121"/>
        <dbReference type="EC" id="5.1.3.1"/>
    </reaction>
</comment>
<comment type="similarity">
    <text evidence="6 10 11">Belongs to the ribulose-phosphate 3-epimerase family.</text>
</comment>
<evidence type="ECO:0000256" key="14">
    <source>
        <dbReference type="PIRSR" id="PIRSR001461-3"/>
    </source>
</evidence>
<dbReference type="CDD" id="cd00429">
    <property type="entry name" value="RPE"/>
    <property type="match status" value="1"/>
</dbReference>
<evidence type="ECO:0000256" key="12">
    <source>
        <dbReference type="PIRSR" id="PIRSR001461-1"/>
    </source>
</evidence>
<dbReference type="InterPro" id="IPR000056">
    <property type="entry name" value="Ribul_P_3_epim-like"/>
</dbReference>
<sequence>MSAQDIWVAPSLLAADPLNFETESKSVEDAGADLHHVDVMDGHFVPNLTFGIPFVKALKKVSGIPLDVHIMISNPDEMAMEYVKAGADYLLFHVEAATHAHRLTQVIAEAGAKPGLAINPGTSLSLLEPLLPFVKMINVMSVNPGFGGQKFIRESLSRISWLRNEIEKRSLDMRIQVDGGVNKETVGSVVEAGADVLVAGTAVYGASDRKAAIELLKNQNS</sequence>
<feature type="binding site" evidence="10 13">
    <location>
        <position position="178"/>
    </location>
    <ligand>
        <name>a divalent metal cation</name>
        <dbReference type="ChEBI" id="CHEBI:60240"/>
    </ligand>
</feature>
<dbReference type="GO" id="GO:0006098">
    <property type="term" value="P:pentose-phosphate shunt"/>
    <property type="evidence" value="ECO:0007669"/>
    <property type="project" value="UniProtKB-UniRule"/>
</dbReference>
<comment type="cofactor">
    <cofactor evidence="3">
        <name>Co(2+)</name>
        <dbReference type="ChEBI" id="CHEBI:48828"/>
    </cofactor>
</comment>
<dbReference type="GO" id="GO:0004750">
    <property type="term" value="F:D-ribulose-phosphate 3-epimerase activity"/>
    <property type="evidence" value="ECO:0007669"/>
    <property type="project" value="UniProtKB-UniRule"/>
</dbReference>
<comment type="cofactor">
    <cofactor evidence="4">
        <name>Zn(2+)</name>
        <dbReference type="ChEBI" id="CHEBI:29105"/>
    </cofactor>
</comment>
<keyword evidence="13" id="KW-0862">Zinc</keyword>
<feature type="binding site" evidence="10 14">
    <location>
        <position position="11"/>
    </location>
    <ligand>
        <name>substrate</name>
    </ligand>
</feature>
<evidence type="ECO:0000256" key="13">
    <source>
        <dbReference type="PIRSR" id="PIRSR001461-2"/>
    </source>
</evidence>
<evidence type="ECO:0000256" key="1">
    <source>
        <dbReference type="ARBA" id="ARBA00001782"/>
    </source>
</evidence>